<evidence type="ECO:0000256" key="1">
    <source>
        <dbReference type="ARBA" id="ARBA00022737"/>
    </source>
</evidence>
<keyword evidence="2 3" id="KW-0040">ANK repeat</keyword>
<keyword evidence="5" id="KW-1185">Reference proteome</keyword>
<dbReference type="PROSITE" id="PS50088">
    <property type="entry name" value="ANK_REPEAT"/>
    <property type="match status" value="1"/>
</dbReference>
<dbReference type="InterPro" id="IPR002110">
    <property type="entry name" value="Ankyrin_rpt"/>
</dbReference>
<evidence type="ECO:0000256" key="2">
    <source>
        <dbReference type="ARBA" id="ARBA00023043"/>
    </source>
</evidence>
<dbReference type="Pfam" id="PF12796">
    <property type="entry name" value="Ank_2"/>
    <property type="match status" value="1"/>
</dbReference>
<proteinExistence type="predicted"/>
<feature type="repeat" description="ANK" evidence="3">
    <location>
        <begin position="62"/>
        <end position="94"/>
    </location>
</feature>
<protein>
    <submittedName>
        <fullName evidence="4">Uncharacterized protein</fullName>
    </submittedName>
</protein>
<dbReference type="Proteomes" id="UP001516400">
    <property type="component" value="Unassembled WGS sequence"/>
</dbReference>
<name>A0ABD2MJN2_9CUCU</name>
<dbReference type="AlphaFoldDB" id="A0ABD2MJN2"/>
<keyword evidence="1" id="KW-0677">Repeat</keyword>
<dbReference type="PRINTS" id="PR01415">
    <property type="entry name" value="ANKYRIN"/>
</dbReference>
<reference evidence="4 5" key="1">
    <citation type="journal article" date="2021" name="BMC Biol.">
        <title>Horizontally acquired antibacterial genes associated with adaptive radiation of ladybird beetles.</title>
        <authorList>
            <person name="Li H.S."/>
            <person name="Tang X.F."/>
            <person name="Huang Y.H."/>
            <person name="Xu Z.Y."/>
            <person name="Chen M.L."/>
            <person name="Du X.Y."/>
            <person name="Qiu B.Y."/>
            <person name="Chen P.T."/>
            <person name="Zhang W."/>
            <person name="Slipinski A."/>
            <person name="Escalona H.E."/>
            <person name="Waterhouse R.M."/>
            <person name="Zwick A."/>
            <person name="Pang H."/>
        </authorList>
    </citation>
    <scope>NUCLEOTIDE SEQUENCE [LARGE SCALE GENOMIC DNA]</scope>
    <source>
        <strain evidence="4">SYSU2018</strain>
    </source>
</reference>
<dbReference type="Gene3D" id="1.25.40.20">
    <property type="entry name" value="Ankyrin repeat-containing domain"/>
    <property type="match status" value="1"/>
</dbReference>
<sequence length="197" mass="22047">MVNDERFLVSGWEDDLHDIDPSRNPEEGTEKMFLKAAEDGELKTITDLVKINPALIQAIDKDGYTPLHRACYGNHLDIVKFLLENGADISAKTAMQWEPLHSCCHWNNKECAIALIQWGADINSESEGGQTPLHLCAAHGADYDMAQILLMHPYIKPNKISNTNDTPKDIAQRSSKFYNIFDIADPLLDISNLDLLA</sequence>
<evidence type="ECO:0000313" key="4">
    <source>
        <dbReference type="EMBL" id="KAL3266554.1"/>
    </source>
</evidence>
<evidence type="ECO:0000313" key="5">
    <source>
        <dbReference type="Proteomes" id="UP001516400"/>
    </source>
</evidence>
<evidence type="ECO:0000256" key="3">
    <source>
        <dbReference type="PROSITE-ProRule" id="PRU00023"/>
    </source>
</evidence>
<dbReference type="PANTHER" id="PTHR24198">
    <property type="entry name" value="ANKYRIN REPEAT AND PROTEIN KINASE DOMAIN-CONTAINING PROTEIN"/>
    <property type="match status" value="1"/>
</dbReference>
<dbReference type="InterPro" id="IPR036770">
    <property type="entry name" value="Ankyrin_rpt-contain_sf"/>
</dbReference>
<accession>A0ABD2MJN2</accession>
<dbReference type="EMBL" id="JABFTP020000001">
    <property type="protein sequence ID" value="KAL3266554.1"/>
    <property type="molecule type" value="Genomic_DNA"/>
</dbReference>
<dbReference type="SMART" id="SM00248">
    <property type="entry name" value="ANK"/>
    <property type="match status" value="3"/>
</dbReference>
<dbReference type="PANTHER" id="PTHR24198:SF165">
    <property type="entry name" value="ANKYRIN REPEAT-CONTAINING PROTEIN-RELATED"/>
    <property type="match status" value="1"/>
</dbReference>
<organism evidence="4 5">
    <name type="scientific">Cryptolaemus montrouzieri</name>
    <dbReference type="NCBI Taxonomy" id="559131"/>
    <lineage>
        <taxon>Eukaryota</taxon>
        <taxon>Metazoa</taxon>
        <taxon>Ecdysozoa</taxon>
        <taxon>Arthropoda</taxon>
        <taxon>Hexapoda</taxon>
        <taxon>Insecta</taxon>
        <taxon>Pterygota</taxon>
        <taxon>Neoptera</taxon>
        <taxon>Endopterygota</taxon>
        <taxon>Coleoptera</taxon>
        <taxon>Polyphaga</taxon>
        <taxon>Cucujiformia</taxon>
        <taxon>Coccinelloidea</taxon>
        <taxon>Coccinellidae</taxon>
        <taxon>Scymninae</taxon>
        <taxon>Scymnini</taxon>
        <taxon>Cryptolaemus</taxon>
    </lineage>
</organism>
<gene>
    <name evidence="4" type="ORF">HHI36_010721</name>
</gene>
<dbReference type="PROSITE" id="PS50297">
    <property type="entry name" value="ANK_REP_REGION"/>
    <property type="match status" value="1"/>
</dbReference>
<dbReference type="Pfam" id="PF00023">
    <property type="entry name" value="Ank"/>
    <property type="match status" value="1"/>
</dbReference>
<dbReference type="SUPFAM" id="SSF48403">
    <property type="entry name" value="Ankyrin repeat"/>
    <property type="match status" value="1"/>
</dbReference>
<comment type="caution">
    <text evidence="4">The sequence shown here is derived from an EMBL/GenBank/DDBJ whole genome shotgun (WGS) entry which is preliminary data.</text>
</comment>